<dbReference type="Proteomes" id="UP000554482">
    <property type="component" value="Unassembled WGS sequence"/>
</dbReference>
<reference evidence="1 2" key="1">
    <citation type="submission" date="2020-06" db="EMBL/GenBank/DDBJ databases">
        <title>Transcriptomic and genomic resources for Thalictrum thalictroides and T. hernandezii: Facilitating candidate gene discovery in an emerging model plant lineage.</title>
        <authorList>
            <person name="Arias T."/>
            <person name="Riano-Pachon D.M."/>
            <person name="Di Stilio V.S."/>
        </authorList>
    </citation>
    <scope>NUCLEOTIDE SEQUENCE [LARGE SCALE GENOMIC DNA]</scope>
    <source>
        <strain evidence="2">cv. WT478/WT964</strain>
        <tissue evidence="1">Leaves</tissue>
    </source>
</reference>
<evidence type="ECO:0000313" key="2">
    <source>
        <dbReference type="Proteomes" id="UP000554482"/>
    </source>
</evidence>
<protein>
    <submittedName>
        <fullName evidence="1">tRNA/rRNA methyltransferase SpoU family protein</fullName>
    </submittedName>
</protein>
<dbReference type="GO" id="GO:0030488">
    <property type="term" value="P:tRNA methylation"/>
    <property type="evidence" value="ECO:0007669"/>
    <property type="project" value="TreeGrafter"/>
</dbReference>
<dbReference type="AlphaFoldDB" id="A0A7J6X477"/>
<proteinExistence type="predicted"/>
<keyword evidence="2" id="KW-1185">Reference proteome</keyword>
<gene>
    <name evidence="1" type="ORF">FRX31_005817</name>
</gene>
<sequence length="126" mass="13925">MCSLASVAKQESFGRAGLMALSACIAYAACGQRWCEVCQSDVDKAESTGGIFSRNIMTDLLDMLKLLVESSKQHFNVNYRRRVCENVLEAVSSVICTSDVPLETLMHFFSTVPREFTDYGGMQGYS</sequence>
<keyword evidence="1" id="KW-0808">Transferase</keyword>
<dbReference type="OrthoDB" id="241340at2759"/>
<dbReference type="PANTHER" id="PTHR12029:SF11">
    <property type="entry name" value="METHYLTRANSFERASE TARBP1-RELATED"/>
    <property type="match status" value="1"/>
</dbReference>
<evidence type="ECO:0000313" key="1">
    <source>
        <dbReference type="EMBL" id="KAF5204596.1"/>
    </source>
</evidence>
<name>A0A7J6X477_THATH</name>
<organism evidence="1 2">
    <name type="scientific">Thalictrum thalictroides</name>
    <name type="common">Rue-anemone</name>
    <name type="synonym">Anemone thalictroides</name>
    <dbReference type="NCBI Taxonomy" id="46969"/>
    <lineage>
        <taxon>Eukaryota</taxon>
        <taxon>Viridiplantae</taxon>
        <taxon>Streptophyta</taxon>
        <taxon>Embryophyta</taxon>
        <taxon>Tracheophyta</taxon>
        <taxon>Spermatophyta</taxon>
        <taxon>Magnoliopsida</taxon>
        <taxon>Ranunculales</taxon>
        <taxon>Ranunculaceae</taxon>
        <taxon>Thalictroideae</taxon>
        <taxon>Thalictrum</taxon>
    </lineage>
</organism>
<keyword evidence="1" id="KW-0489">Methyltransferase</keyword>
<dbReference type="PANTHER" id="PTHR12029">
    <property type="entry name" value="RNA METHYLTRANSFERASE"/>
    <property type="match status" value="1"/>
</dbReference>
<dbReference type="GO" id="GO:0016423">
    <property type="term" value="F:tRNA (guanine) methyltransferase activity"/>
    <property type="evidence" value="ECO:0007669"/>
    <property type="project" value="TreeGrafter"/>
</dbReference>
<dbReference type="EMBL" id="JABWDY010005245">
    <property type="protein sequence ID" value="KAF5204596.1"/>
    <property type="molecule type" value="Genomic_DNA"/>
</dbReference>
<dbReference type="InterPro" id="IPR045330">
    <property type="entry name" value="TRM3/TARBP1"/>
</dbReference>
<comment type="caution">
    <text evidence="1">The sequence shown here is derived from an EMBL/GenBank/DDBJ whole genome shotgun (WGS) entry which is preliminary data.</text>
</comment>
<accession>A0A7J6X477</accession>